<reference evidence="1" key="2">
    <citation type="submission" date="2023-02" db="EMBL/GenBank/DDBJ databases">
        <authorList>
            <person name="Swenson N.G."/>
            <person name="Wegrzyn J.L."/>
            <person name="Mcevoy S.L."/>
        </authorList>
    </citation>
    <scope>NUCLEOTIDE SEQUENCE</scope>
    <source>
        <strain evidence="1">91603</strain>
        <tissue evidence="1">Leaf</tissue>
    </source>
</reference>
<dbReference type="EMBL" id="JAJSOW010000100">
    <property type="protein sequence ID" value="KAI9187507.1"/>
    <property type="molecule type" value="Genomic_DNA"/>
</dbReference>
<organism evidence="1 2">
    <name type="scientific">Acer negundo</name>
    <name type="common">Box elder</name>
    <dbReference type="NCBI Taxonomy" id="4023"/>
    <lineage>
        <taxon>Eukaryota</taxon>
        <taxon>Viridiplantae</taxon>
        <taxon>Streptophyta</taxon>
        <taxon>Embryophyta</taxon>
        <taxon>Tracheophyta</taxon>
        <taxon>Spermatophyta</taxon>
        <taxon>Magnoliopsida</taxon>
        <taxon>eudicotyledons</taxon>
        <taxon>Gunneridae</taxon>
        <taxon>Pentapetalae</taxon>
        <taxon>rosids</taxon>
        <taxon>malvids</taxon>
        <taxon>Sapindales</taxon>
        <taxon>Sapindaceae</taxon>
        <taxon>Hippocastanoideae</taxon>
        <taxon>Acereae</taxon>
        <taxon>Acer</taxon>
    </lineage>
</organism>
<proteinExistence type="predicted"/>
<evidence type="ECO:0000313" key="1">
    <source>
        <dbReference type="EMBL" id="KAI9187507.1"/>
    </source>
</evidence>
<sequence length="115" mass="12738">MNIEIVPNNQTNNCTQLTPTFGSRPGAIADDEAVFPSWKMETYLGLHFLSSMMEIGDPTGSSIADELPNIGHSQVSDGYGSLQHKQQIEKLTKDLFLTFRCYCTRKDACFGLLSC</sequence>
<name>A0AAD5J8X0_ACENE</name>
<reference evidence="1" key="1">
    <citation type="journal article" date="2022" name="Plant J.">
        <title>Strategies of tolerance reflected in two North American maple genomes.</title>
        <authorList>
            <person name="McEvoy S.L."/>
            <person name="Sezen U.U."/>
            <person name="Trouern-Trend A."/>
            <person name="McMahon S.M."/>
            <person name="Schaberg P.G."/>
            <person name="Yang J."/>
            <person name="Wegrzyn J.L."/>
            <person name="Swenson N.G."/>
        </authorList>
    </citation>
    <scope>NUCLEOTIDE SEQUENCE</scope>
    <source>
        <strain evidence="1">91603</strain>
    </source>
</reference>
<dbReference type="AlphaFoldDB" id="A0AAD5J8X0"/>
<keyword evidence="2" id="KW-1185">Reference proteome</keyword>
<gene>
    <name evidence="1" type="ORF">LWI28_028913</name>
</gene>
<evidence type="ECO:0000313" key="2">
    <source>
        <dbReference type="Proteomes" id="UP001064489"/>
    </source>
</evidence>
<protein>
    <submittedName>
        <fullName evidence="1">Uncharacterized protein</fullName>
    </submittedName>
</protein>
<accession>A0AAD5J8X0</accession>
<dbReference type="Proteomes" id="UP001064489">
    <property type="component" value="Chromosome 3"/>
</dbReference>
<comment type="caution">
    <text evidence="1">The sequence shown here is derived from an EMBL/GenBank/DDBJ whole genome shotgun (WGS) entry which is preliminary data.</text>
</comment>